<sequence length="269" mass="30419">MALPPVKVSQDAFSSWYLQPTGCDPGDALGFFGSATPGERSSLIRRGFILVGEVQGDMGNPEEPLVIRPPTMDKCRWILATLRKRVPQQREKLTGLLEESVMASGDSGLPMSERQIYRERCVGFRSKLQELWRVMPLNASDRREMATRAKELESVAANKDLLDDERRGARDEARLLRQQIEDLKQLRVYTPAGLRHYFLLAYRVQMINRLPKPHFETQNLLAQIAATQEEEKELTVQAAIQQEELVEGEEEPASEPESESAPTGRGRKS</sequence>
<keyword evidence="1" id="KW-0175">Coiled coil</keyword>
<comment type="caution">
    <text evidence="3">The sequence shown here is derived from an EMBL/GenBank/DDBJ whole genome shotgun (WGS) entry which is preliminary data.</text>
</comment>
<evidence type="ECO:0000313" key="3">
    <source>
        <dbReference type="EMBL" id="KKM81265.1"/>
    </source>
</evidence>
<protein>
    <submittedName>
        <fullName evidence="3">Uncharacterized protein</fullName>
    </submittedName>
</protein>
<reference evidence="3" key="1">
    <citation type="journal article" date="2015" name="Nature">
        <title>Complex archaea that bridge the gap between prokaryotes and eukaryotes.</title>
        <authorList>
            <person name="Spang A."/>
            <person name="Saw J.H."/>
            <person name="Jorgensen S.L."/>
            <person name="Zaremba-Niedzwiedzka K."/>
            <person name="Martijn J."/>
            <person name="Lind A.E."/>
            <person name="van Eijk R."/>
            <person name="Schleper C."/>
            <person name="Guy L."/>
            <person name="Ettema T.J."/>
        </authorList>
    </citation>
    <scope>NUCLEOTIDE SEQUENCE</scope>
</reference>
<dbReference type="AlphaFoldDB" id="A0A0F9MXA3"/>
<feature type="coiled-coil region" evidence="1">
    <location>
        <begin position="159"/>
        <end position="186"/>
    </location>
</feature>
<evidence type="ECO:0000256" key="1">
    <source>
        <dbReference type="SAM" id="Coils"/>
    </source>
</evidence>
<evidence type="ECO:0000256" key="2">
    <source>
        <dbReference type="SAM" id="MobiDB-lite"/>
    </source>
</evidence>
<dbReference type="EMBL" id="LAZR01008049">
    <property type="protein sequence ID" value="KKM81265.1"/>
    <property type="molecule type" value="Genomic_DNA"/>
</dbReference>
<feature type="region of interest" description="Disordered" evidence="2">
    <location>
        <begin position="242"/>
        <end position="269"/>
    </location>
</feature>
<name>A0A0F9MXA3_9ZZZZ</name>
<gene>
    <name evidence="3" type="ORF">LCGC14_1331580</name>
</gene>
<feature type="compositionally biased region" description="Acidic residues" evidence="2">
    <location>
        <begin position="244"/>
        <end position="258"/>
    </location>
</feature>
<accession>A0A0F9MXA3</accession>
<organism evidence="3">
    <name type="scientific">marine sediment metagenome</name>
    <dbReference type="NCBI Taxonomy" id="412755"/>
    <lineage>
        <taxon>unclassified sequences</taxon>
        <taxon>metagenomes</taxon>
        <taxon>ecological metagenomes</taxon>
    </lineage>
</organism>
<proteinExistence type="predicted"/>